<reference evidence="2 3" key="1">
    <citation type="submission" date="2014-04" db="EMBL/GenBank/DDBJ databases">
        <authorList>
            <consortium name="DOE Joint Genome Institute"/>
            <person name="Kuo A."/>
            <person name="Kohler A."/>
            <person name="Nagy L.G."/>
            <person name="Floudas D."/>
            <person name="Copeland A."/>
            <person name="Barry K.W."/>
            <person name="Cichocki N."/>
            <person name="Veneault-Fourrey C."/>
            <person name="LaButti K."/>
            <person name="Lindquist E.A."/>
            <person name="Lipzen A."/>
            <person name="Lundell T."/>
            <person name="Morin E."/>
            <person name="Murat C."/>
            <person name="Sun H."/>
            <person name="Tunlid A."/>
            <person name="Henrissat B."/>
            <person name="Grigoriev I.V."/>
            <person name="Hibbett D.S."/>
            <person name="Martin F."/>
            <person name="Nordberg H.P."/>
            <person name="Cantor M.N."/>
            <person name="Hua S.X."/>
        </authorList>
    </citation>
    <scope>NUCLEOTIDE SEQUENCE [LARGE SCALE GENOMIC DNA]</scope>
    <source>
        <strain evidence="2 3">LaAM-08-1</strain>
    </source>
</reference>
<dbReference type="HOGENOM" id="CLU_2979468_0_0_1"/>
<proteinExistence type="predicted"/>
<sequence>MNANTAIGTNDTNNTNNMNTTGLNAAGNDLLQAISGGRLASLEPIKVAKSRSERLLAG</sequence>
<reference evidence="3" key="2">
    <citation type="submission" date="2015-01" db="EMBL/GenBank/DDBJ databases">
        <title>Evolutionary Origins and Diversification of the Mycorrhizal Mutualists.</title>
        <authorList>
            <consortium name="DOE Joint Genome Institute"/>
            <consortium name="Mycorrhizal Genomics Consortium"/>
            <person name="Kohler A."/>
            <person name="Kuo A."/>
            <person name="Nagy L.G."/>
            <person name="Floudas D."/>
            <person name="Copeland A."/>
            <person name="Barry K.W."/>
            <person name="Cichocki N."/>
            <person name="Veneault-Fourrey C."/>
            <person name="LaButti K."/>
            <person name="Lindquist E.A."/>
            <person name="Lipzen A."/>
            <person name="Lundell T."/>
            <person name="Morin E."/>
            <person name="Murat C."/>
            <person name="Riley R."/>
            <person name="Ohm R."/>
            <person name="Sun H."/>
            <person name="Tunlid A."/>
            <person name="Henrissat B."/>
            <person name="Grigoriev I.V."/>
            <person name="Hibbett D.S."/>
            <person name="Martin F."/>
        </authorList>
    </citation>
    <scope>NUCLEOTIDE SEQUENCE [LARGE SCALE GENOMIC DNA]</scope>
    <source>
        <strain evidence="3">LaAM-08-1</strain>
    </source>
</reference>
<evidence type="ECO:0000256" key="1">
    <source>
        <dbReference type="SAM" id="MobiDB-lite"/>
    </source>
</evidence>
<organism evidence="2 3">
    <name type="scientific">Laccaria amethystina LaAM-08-1</name>
    <dbReference type="NCBI Taxonomy" id="1095629"/>
    <lineage>
        <taxon>Eukaryota</taxon>
        <taxon>Fungi</taxon>
        <taxon>Dikarya</taxon>
        <taxon>Basidiomycota</taxon>
        <taxon>Agaricomycotina</taxon>
        <taxon>Agaricomycetes</taxon>
        <taxon>Agaricomycetidae</taxon>
        <taxon>Agaricales</taxon>
        <taxon>Agaricineae</taxon>
        <taxon>Hydnangiaceae</taxon>
        <taxon>Laccaria</taxon>
    </lineage>
</organism>
<protein>
    <submittedName>
        <fullName evidence="2">Uncharacterized protein</fullName>
    </submittedName>
</protein>
<accession>A0A0C9WH24</accession>
<evidence type="ECO:0000313" key="2">
    <source>
        <dbReference type="EMBL" id="KIJ90449.1"/>
    </source>
</evidence>
<evidence type="ECO:0000313" key="3">
    <source>
        <dbReference type="Proteomes" id="UP000054477"/>
    </source>
</evidence>
<gene>
    <name evidence="2" type="ORF">K443DRAFT_15230</name>
</gene>
<dbReference type="AlphaFoldDB" id="A0A0C9WH24"/>
<dbReference type="EMBL" id="KN839185">
    <property type="protein sequence ID" value="KIJ90449.1"/>
    <property type="molecule type" value="Genomic_DNA"/>
</dbReference>
<keyword evidence="3" id="KW-1185">Reference proteome</keyword>
<dbReference type="Proteomes" id="UP000054477">
    <property type="component" value="Unassembled WGS sequence"/>
</dbReference>
<feature type="region of interest" description="Disordered" evidence="1">
    <location>
        <begin position="1"/>
        <end position="20"/>
    </location>
</feature>
<name>A0A0C9WH24_9AGAR</name>